<name>A0A382VS73_9ZZZZ</name>
<sequence length="52" mass="5702">MIAGVLLLAGLFFVIDPFGWWPIDHLVGKGRTPCTLEDTRPTCTGKLNIFGL</sequence>
<dbReference type="AlphaFoldDB" id="A0A382VS73"/>
<protein>
    <recommendedName>
        <fullName evidence="2">Vitamin K epoxide reductase domain-containing protein</fullName>
    </recommendedName>
</protein>
<reference evidence="1" key="1">
    <citation type="submission" date="2018-05" db="EMBL/GenBank/DDBJ databases">
        <authorList>
            <person name="Lanie J.A."/>
            <person name="Ng W.-L."/>
            <person name="Kazmierczak K.M."/>
            <person name="Andrzejewski T.M."/>
            <person name="Davidsen T.M."/>
            <person name="Wayne K.J."/>
            <person name="Tettelin H."/>
            <person name="Glass J.I."/>
            <person name="Rusch D."/>
            <person name="Podicherti R."/>
            <person name="Tsui H.-C.T."/>
            <person name="Winkler M.E."/>
        </authorList>
    </citation>
    <scope>NUCLEOTIDE SEQUENCE</scope>
</reference>
<evidence type="ECO:0008006" key="2">
    <source>
        <dbReference type="Google" id="ProtNLM"/>
    </source>
</evidence>
<evidence type="ECO:0000313" key="1">
    <source>
        <dbReference type="EMBL" id="SVD49357.1"/>
    </source>
</evidence>
<gene>
    <name evidence="1" type="ORF">METZ01_LOCUS402211</name>
</gene>
<proteinExistence type="predicted"/>
<organism evidence="1">
    <name type="scientific">marine metagenome</name>
    <dbReference type="NCBI Taxonomy" id="408172"/>
    <lineage>
        <taxon>unclassified sequences</taxon>
        <taxon>metagenomes</taxon>
        <taxon>ecological metagenomes</taxon>
    </lineage>
</organism>
<accession>A0A382VS73</accession>
<dbReference type="EMBL" id="UINC01154202">
    <property type="protein sequence ID" value="SVD49357.1"/>
    <property type="molecule type" value="Genomic_DNA"/>
</dbReference>